<dbReference type="Pfam" id="PF00027">
    <property type="entry name" value="cNMP_binding"/>
    <property type="match status" value="1"/>
</dbReference>
<evidence type="ECO:0000313" key="5">
    <source>
        <dbReference type="EMBL" id="ATI41300.1"/>
    </source>
</evidence>
<dbReference type="InterPro" id="IPR036388">
    <property type="entry name" value="WH-like_DNA-bd_sf"/>
</dbReference>
<keyword evidence="2" id="KW-0238">DNA-binding</keyword>
<evidence type="ECO:0000256" key="1">
    <source>
        <dbReference type="ARBA" id="ARBA00023015"/>
    </source>
</evidence>
<sequence length="242" mass="27309">MATKCENCPLRRADMFIDMSSDEVRFMQRFKAGELVIEPGTPVLMEGSSSPQLYTALRGMGLRYKTLPNGRRQVINFVFPGDFLGLQAGVMREMTHSVEASTQMTLCVFNRSELWSFFKNHANRAYDLTWLAAVEEHFMGEAIATLGQRSAIERMAWALVRVFSRAEALGLTEGDQMNLPYRQQDMADALGLSLVHTNKTLAKLREQQLAAWTDGTLRIRNMKALAQLGMVDIEAPMKRPLI</sequence>
<dbReference type="SMART" id="SM00419">
    <property type="entry name" value="HTH_CRP"/>
    <property type="match status" value="1"/>
</dbReference>
<dbReference type="InterPro" id="IPR012318">
    <property type="entry name" value="HTH_CRP"/>
</dbReference>
<dbReference type="AlphaFoldDB" id="A0A291LX92"/>
<keyword evidence="6" id="KW-1185">Reference proteome</keyword>
<dbReference type="PROSITE" id="PS51063">
    <property type="entry name" value="HTH_CRP_2"/>
    <property type="match status" value="1"/>
</dbReference>
<feature type="domain" description="HTH crp-type" evidence="4">
    <location>
        <begin position="149"/>
        <end position="223"/>
    </location>
</feature>
<keyword evidence="1" id="KW-0805">Transcription regulation</keyword>
<name>A0A291LX92_9RHOB</name>
<dbReference type="Gene3D" id="1.10.10.10">
    <property type="entry name" value="Winged helix-like DNA-binding domain superfamily/Winged helix DNA-binding domain"/>
    <property type="match status" value="1"/>
</dbReference>
<evidence type="ECO:0000313" key="6">
    <source>
        <dbReference type="Proteomes" id="UP000219050"/>
    </source>
</evidence>
<dbReference type="KEGG" id="cmag:CBW24_04305"/>
<dbReference type="InterPro" id="IPR014710">
    <property type="entry name" value="RmlC-like_jellyroll"/>
</dbReference>
<dbReference type="InterPro" id="IPR036390">
    <property type="entry name" value="WH_DNA-bd_sf"/>
</dbReference>
<gene>
    <name evidence="5" type="ORF">CBW24_04305</name>
</gene>
<accession>A0A291LX92</accession>
<reference evidence="5 6" key="1">
    <citation type="submission" date="2017-05" db="EMBL/GenBank/DDBJ databases">
        <title>Comparative genomic and metabolic analysis of manganese-oxidizing mechanisms in Celeribater manganoxidans DY25T: its adaption to the environment of polymetallic nodule.</title>
        <authorList>
            <person name="Wang X."/>
        </authorList>
    </citation>
    <scope>NUCLEOTIDE SEQUENCE [LARGE SCALE GENOMIC DNA]</scope>
    <source>
        <strain evidence="5 6">DY25</strain>
    </source>
</reference>
<dbReference type="GO" id="GO:0006355">
    <property type="term" value="P:regulation of DNA-templated transcription"/>
    <property type="evidence" value="ECO:0007669"/>
    <property type="project" value="InterPro"/>
</dbReference>
<evidence type="ECO:0000256" key="2">
    <source>
        <dbReference type="ARBA" id="ARBA00023125"/>
    </source>
</evidence>
<dbReference type="InterPro" id="IPR000595">
    <property type="entry name" value="cNMP-bd_dom"/>
</dbReference>
<evidence type="ECO:0000259" key="4">
    <source>
        <dbReference type="PROSITE" id="PS51063"/>
    </source>
</evidence>
<evidence type="ECO:0000256" key="3">
    <source>
        <dbReference type="ARBA" id="ARBA00023163"/>
    </source>
</evidence>
<dbReference type="RefSeq" id="WP_088663261.1">
    <property type="nucleotide sequence ID" value="NZ_CP021404.1"/>
</dbReference>
<dbReference type="Pfam" id="PF13545">
    <property type="entry name" value="HTH_Crp_2"/>
    <property type="match status" value="1"/>
</dbReference>
<dbReference type="SUPFAM" id="SSF51206">
    <property type="entry name" value="cAMP-binding domain-like"/>
    <property type="match status" value="1"/>
</dbReference>
<protein>
    <submittedName>
        <fullName evidence="5">Crp/Fnr family transcriptional regulator</fullName>
    </submittedName>
</protein>
<dbReference type="GO" id="GO:0003677">
    <property type="term" value="F:DNA binding"/>
    <property type="evidence" value="ECO:0007669"/>
    <property type="project" value="UniProtKB-KW"/>
</dbReference>
<dbReference type="CDD" id="cd00038">
    <property type="entry name" value="CAP_ED"/>
    <property type="match status" value="1"/>
</dbReference>
<proteinExistence type="predicted"/>
<organism evidence="5 6">
    <name type="scientific">Pacificitalea manganoxidans</name>
    <dbReference type="NCBI Taxonomy" id="1411902"/>
    <lineage>
        <taxon>Bacteria</taxon>
        <taxon>Pseudomonadati</taxon>
        <taxon>Pseudomonadota</taxon>
        <taxon>Alphaproteobacteria</taxon>
        <taxon>Rhodobacterales</taxon>
        <taxon>Paracoccaceae</taxon>
        <taxon>Pacificitalea</taxon>
    </lineage>
</organism>
<dbReference type="EMBL" id="CP021404">
    <property type="protein sequence ID" value="ATI41300.1"/>
    <property type="molecule type" value="Genomic_DNA"/>
</dbReference>
<dbReference type="Proteomes" id="UP000219050">
    <property type="component" value="Chromosome"/>
</dbReference>
<keyword evidence="3" id="KW-0804">Transcription</keyword>
<dbReference type="InterPro" id="IPR018490">
    <property type="entry name" value="cNMP-bd_dom_sf"/>
</dbReference>
<dbReference type="Gene3D" id="2.60.120.10">
    <property type="entry name" value="Jelly Rolls"/>
    <property type="match status" value="1"/>
</dbReference>
<dbReference type="OrthoDB" id="7584044at2"/>
<dbReference type="SUPFAM" id="SSF46785">
    <property type="entry name" value="Winged helix' DNA-binding domain"/>
    <property type="match status" value="1"/>
</dbReference>